<gene>
    <name evidence="1" type="ORF">MLD38_023521</name>
</gene>
<name>A0ACB9NQT6_9MYRT</name>
<comment type="caution">
    <text evidence="1">The sequence shown here is derived from an EMBL/GenBank/DDBJ whole genome shotgun (WGS) entry which is preliminary data.</text>
</comment>
<protein>
    <submittedName>
        <fullName evidence="1">Uncharacterized protein</fullName>
    </submittedName>
</protein>
<accession>A0ACB9NQT6</accession>
<dbReference type="Proteomes" id="UP001057402">
    <property type="component" value="Chromosome 7"/>
</dbReference>
<proteinExistence type="predicted"/>
<keyword evidence="2" id="KW-1185">Reference proteome</keyword>
<evidence type="ECO:0000313" key="1">
    <source>
        <dbReference type="EMBL" id="KAI4338463.1"/>
    </source>
</evidence>
<organism evidence="1 2">
    <name type="scientific">Melastoma candidum</name>
    <dbReference type="NCBI Taxonomy" id="119954"/>
    <lineage>
        <taxon>Eukaryota</taxon>
        <taxon>Viridiplantae</taxon>
        <taxon>Streptophyta</taxon>
        <taxon>Embryophyta</taxon>
        <taxon>Tracheophyta</taxon>
        <taxon>Spermatophyta</taxon>
        <taxon>Magnoliopsida</taxon>
        <taxon>eudicotyledons</taxon>
        <taxon>Gunneridae</taxon>
        <taxon>Pentapetalae</taxon>
        <taxon>rosids</taxon>
        <taxon>malvids</taxon>
        <taxon>Myrtales</taxon>
        <taxon>Melastomataceae</taxon>
        <taxon>Melastomatoideae</taxon>
        <taxon>Melastomateae</taxon>
        <taxon>Melastoma</taxon>
    </lineage>
</organism>
<sequence>MALRRKLSPGMLRKFVGFPHGSFESLRPYAGSLHSRGIATVTHGIHVFHCPDSVGIVAKLSDCIASRGGNILVADVFVPKNANVFYSRSEFIFDSVKWPRSSMEDDFLKISNRFNAMRSVVRVPLLDPKYKIAILASRQEHCLVDLLHGWQDGRLPVEVTCVISNHDRGPNTHVIRFLERHGIPYHYLHTTRDNKREEEILDLIKDTDFIVLARYMQILSGNFLRSYGKDVINIHHGLLPSFRGGHPSKQAFDSGVKLIGATCHFVTEELDAGPIIEQMVERVSHRDSLQSFVQKSESLEKQCLSKAIKSYCELRVLPYETNKTVVF</sequence>
<dbReference type="EMBL" id="CM042886">
    <property type="protein sequence ID" value="KAI4338463.1"/>
    <property type="molecule type" value="Genomic_DNA"/>
</dbReference>
<evidence type="ECO:0000313" key="2">
    <source>
        <dbReference type="Proteomes" id="UP001057402"/>
    </source>
</evidence>
<reference evidence="2" key="1">
    <citation type="journal article" date="2023" name="Front. Plant Sci.">
        <title>Chromosomal-level genome assembly of Melastoma candidum provides insights into trichome evolution.</title>
        <authorList>
            <person name="Zhong Y."/>
            <person name="Wu W."/>
            <person name="Sun C."/>
            <person name="Zou P."/>
            <person name="Liu Y."/>
            <person name="Dai S."/>
            <person name="Zhou R."/>
        </authorList>
    </citation>
    <scope>NUCLEOTIDE SEQUENCE [LARGE SCALE GENOMIC DNA]</scope>
</reference>